<evidence type="ECO:0000259" key="1">
    <source>
        <dbReference type="Pfam" id="PF13358"/>
    </source>
</evidence>
<evidence type="ECO:0000313" key="3">
    <source>
        <dbReference type="Proteomes" id="UP000297245"/>
    </source>
</evidence>
<dbReference type="PANTHER" id="PTHR46564:SF1">
    <property type="entry name" value="TRANSPOSASE"/>
    <property type="match status" value="1"/>
</dbReference>
<dbReference type="EMBL" id="ML179385">
    <property type="protein sequence ID" value="THU89013.1"/>
    <property type="molecule type" value="Genomic_DNA"/>
</dbReference>
<dbReference type="OrthoDB" id="2142724at2759"/>
<organism evidence="2 3">
    <name type="scientific">Dendrothele bispora (strain CBS 962.96)</name>
    <dbReference type="NCBI Taxonomy" id="1314807"/>
    <lineage>
        <taxon>Eukaryota</taxon>
        <taxon>Fungi</taxon>
        <taxon>Dikarya</taxon>
        <taxon>Basidiomycota</taxon>
        <taxon>Agaricomycotina</taxon>
        <taxon>Agaricomycetes</taxon>
        <taxon>Agaricomycetidae</taxon>
        <taxon>Agaricales</taxon>
        <taxon>Agaricales incertae sedis</taxon>
        <taxon>Dendrothele</taxon>
    </lineage>
</organism>
<proteinExistence type="predicted"/>
<dbReference type="PANTHER" id="PTHR46564">
    <property type="entry name" value="TRANSPOSASE"/>
    <property type="match status" value="1"/>
</dbReference>
<evidence type="ECO:0000313" key="2">
    <source>
        <dbReference type="EMBL" id="THU89013.1"/>
    </source>
</evidence>
<sequence>MRTFSHLYLRYSVLPAISLSGVLYLDVYEHSVTGADFNNFIEGLLDKMNPYPGPNSIVIMDNASIHKSPELRPMIEGRYVPVEL</sequence>
<reference evidence="2 3" key="1">
    <citation type="journal article" date="2019" name="Nat. Ecol. Evol.">
        <title>Megaphylogeny resolves global patterns of mushroom evolution.</title>
        <authorList>
            <person name="Varga T."/>
            <person name="Krizsan K."/>
            <person name="Foldi C."/>
            <person name="Dima B."/>
            <person name="Sanchez-Garcia M."/>
            <person name="Sanchez-Ramirez S."/>
            <person name="Szollosi G.J."/>
            <person name="Szarkandi J.G."/>
            <person name="Papp V."/>
            <person name="Albert L."/>
            <person name="Andreopoulos W."/>
            <person name="Angelini C."/>
            <person name="Antonin V."/>
            <person name="Barry K.W."/>
            <person name="Bougher N.L."/>
            <person name="Buchanan P."/>
            <person name="Buyck B."/>
            <person name="Bense V."/>
            <person name="Catcheside P."/>
            <person name="Chovatia M."/>
            <person name="Cooper J."/>
            <person name="Damon W."/>
            <person name="Desjardin D."/>
            <person name="Finy P."/>
            <person name="Geml J."/>
            <person name="Haridas S."/>
            <person name="Hughes K."/>
            <person name="Justo A."/>
            <person name="Karasinski D."/>
            <person name="Kautmanova I."/>
            <person name="Kiss B."/>
            <person name="Kocsube S."/>
            <person name="Kotiranta H."/>
            <person name="LaButti K.M."/>
            <person name="Lechner B.E."/>
            <person name="Liimatainen K."/>
            <person name="Lipzen A."/>
            <person name="Lukacs Z."/>
            <person name="Mihaltcheva S."/>
            <person name="Morgado L.N."/>
            <person name="Niskanen T."/>
            <person name="Noordeloos M.E."/>
            <person name="Ohm R.A."/>
            <person name="Ortiz-Santana B."/>
            <person name="Ovrebo C."/>
            <person name="Racz N."/>
            <person name="Riley R."/>
            <person name="Savchenko A."/>
            <person name="Shiryaev A."/>
            <person name="Soop K."/>
            <person name="Spirin V."/>
            <person name="Szebenyi C."/>
            <person name="Tomsovsky M."/>
            <person name="Tulloss R.E."/>
            <person name="Uehling J."/>
            <person name="Grigoriev I.V."/>
            <person name="Vagvolgyi C."/>
            <person name="Papp T."/>
            <person name="Martin F.M."/>
            <person name="Miettinen O."/>
            <person name="Hibbett D.S."/>
            <person name="Nagy L.G."/>
        </authorList>
    </citation>
    <scope>NUCLEOTIDE SEQUENCE [LARGE SCALE GENOMIC DNA]</scope>
    <source>
        <strain evidence="2 3">CBS 962.96</strain>
    </source>
</reference>
<accession>A0A4S8LJI4</accession>
<protein>
    <recommendedName>
        <fullName evidence="1">Tc1-like transposase DDE domain-containing protein</fullName>
    </recommendedName>
</protein>
<dbReference type="Proteomes" id="UP000297245">
    <property type="component" value="Unassembled WGS sequence"/>
</dbReference>
<dbReference type="Pfam" id="PF13358">
    <property type="entry name" value="DDE_3"/>
    <property type="match status" value="1"/>
</dbReference>
<dbReference type="GO" id="GO:0003676">
    <property type="term" value="F:nucleic acid binding"/>
    <property type="evidence" value="ECO:0007669"/>
    <property type="project" value="InterPro"/>
</dbReference>
<dbReference type="InterPro" id="IPR036397">
    <property type="entry name" value="RNaseH_sf"/>
</dbReference>
<name>A0A4S8LJI4_DENBC</name>
<keyword evidence="3" id="KW-1185">Reference proteome</keyword>
<dbReference type="InterPro" id="IPR038717">
    <property type="entry name" value="Tc1-like_DDE_dom"/>
</dbReference>
<feature type="domain" description="Tc1-like transposase DDE" evidence="1">
    <location>
        <begin position="10"/>
        <end position="77"/>
    </location>
</feature>
<dbReference type="Gene3D" id="3.30.420.10">
    <property type="entry name" value="Ribonuclease H-like superfamily/Ribonuclease H"/>
    <property type="match status" value="1"/>
</dbReference>
<gene>
    <name evidence="2" type="ORF">K435DRAFT_678830</name>
</gene>
<dbReference type="AlphaFoldDB" id="A0A4S8LJI4"/>